<reference evidence="1 2" key="1">
    <citation type="submission" date="2018-10" db="EMBL/GenBank/DDBJ databases">
        <title>Sphingobacterium sp. M05W1-28.</title>
        <authorList>
            <person name="Cai H."/>
        </authorList>
    </citation>
    <scope>NUCLEOTIDE SEQUENCE [LARGE SCALE GENOMIC DNA]</scope>
    <source>
        <strain evidence="1 2">M05W1-28</strain>
    </source>
</reference>
<dbReference type="AlphaFoldDB" id="A0A420VY33"/>
<dbReference type="PROSITE" id="PS51257">
    <property type="entry name" value="PROKAR_LIPOPROTEIN"/>
    <property type="match status" value="1"/>
</dbReference>
<evidence type="ECO:0000313" key="1">
    <source>
        <dbReference type="EMBL" id="RKO71316.1"/>
    </source>
</evidence>
<keyword evidence="2" id="KW-1185">Reference proteome</keyword>
<evidence type="ECO:0008006" key="3">
    <source>
        <dbReference type="Google" id="ProtNLM"/>
    </source>
</evidence>
<name>A0A420VY33_9SPHI</name>
<dbReference type="Pfam" id="PF16407">
    <property type="entry name" value="PKD_2"/>
    <property type="match status" value="1"/>
</dbReference>
<dbReference type="RefSeq" id="WP_121124220.1">
    <property type="nucleotide sequence ID" value="NZ_RBWS01000008.1"/>
</dbReference>
<dbReference type="Proteomes" id="UP000282423">
    <property type="component" value="Unassembled WGS sequence"/>
</dbReference>
<organism evidence="1 2">
    <name type="scientific">Sphingobacterium puteale</name>
    <dbReference type="NCBI Taxonomy" id="2420510"/>
    <lineage>
        <taxon>Bacteria</taxon>
        <taxon>Pseudomonadati</taxon>
        <taxon>Bacteroidota</taxon>
        <taxon>Sphingobacteriia</taxon>
        <taxon>Sphingobacteriales</taxon>
        <taxon>Sphingobacteriaceae</taxon>
        <taxon>Sphingobacterium</taxon>
    </lineage>
</organism>
<evidence type="ECO:0000313" key="2">
    <source>
        <dbReference type="Proteomes" id="UP000282423"/>
    </source>
</evidence>
<dbReference type="OrthoDB" id="1095195at2"/>
<dbReference type="InterPro" id="IPR032183">
    <property type="entry name" value="PKD-like"/>
</dbReference>
<accession>A0A420VY33</accession>
<comment type="caution">
    <text evidence="1">The sequence shown here is derived from an EMBL/GenBank/DDBJ whole genome shotgun (WGS) entry which is preliminary data.</text>
</comment>
<dbReference type="EMBL" id="RBWS01000008">
    <property type="protein sequence ID" value="RKO71316.1"/>
    <property type="molecule type" value="Genomic_DNA"/>
</dbReference>
<sequence length="507" mass="57296">MKINISYSIISLLMTCMFLGGCKKDLGNYNYVQINELDTIAELPNEVTALVGKDLQLTPKIQFTQDSKFIEDNYQYQWTYIGSNGLGGQTIISLSEEKDLNIKINLTAGSYQAYFSVTEKQTGIKYTRPFKLKVVNEINEGWIMMNEANGKARVDMLVLNASNTFDVYNDILAYTGSELTLTGKPVMTYTYATGLLLGPDKISYGLYFGTDNGTTKVDPNTFKWTNTMELSYEMIGAIPAGFYADVIQQRNGSSSYLIGGGNAYFYDRPMNIFYSSPINYIAAEEKSFEVAPFIGGWHRDISNPIILYDKTNRRFVRHVSTASTCTTLIDPEKDLKLFSFNTGLDMVYMRWMAYNGGEIFSILKEPKASKKYLARFNAVSTAQTYYSEITGTDIDKAEFFAFNPEFGYLFYSVGGKIYEYDMTYKTSKLMVDLGDKKVSYLNFYEFKNSTKYTDGNKLMVGLYDPSKTDGTEGSLNIYTVPGLNANIALDKSYTGFGRIKSLTYRER</sequence>
<protein>
    <recommendedName>
        <fullName evidence="3">PKD-like family protein</fullName>
    </recommendedName>
</protein>
<proteinExistence type="predicted"/>
<gene>
    <name evidence="1" type="ORF">D7322_11140</name>
</gene>